<name>A0A8X7XG19_POLSE</name>
<keyword evidence="5 11" id="KW-0812">Transmembrane</keyword>
<feature type="transmembrane region" description="Helical" evidence="11">
    <location>
        <begin position="43"/>
        <end position="63"/>
    </location>
</feature>
<evidence type="ECO:0000259" key="12">
    <source>
        <dbReference type="PROSITE" id="PS50262"/>
    </source>
</evidence>
<dbReference type="InterPro" id="IPR004072">
    <property type="entry name" value="Vmron_rcpt_1"/>
</dbReference>
<keyword evidence="4 11" id="KW-0589">Pheromone response</keyword>
<feature type="transmembrane region" description="Helical" evidence="11">
    <location>
        <begin position="131"/>
        <end position="151"/>
    </location>
</feature>
<evidence type="ECO:0000256" key="1">
    <source>
        <dbReference type="ARBA" id="ARBA00004651"/>
    </source>
</evidence>
<dbReference type="Gene3D" id="1.20.1070.10">
    <property type="entry name" value="Rhodopsin 7-helix transmembrane proteins"/>
    <property type="match status" value="1"/>
</dbReference>
<dbReference type="OrthoDB" id="9606139at2759"/>
<protein>
    <recommendedName>
        <fullName evidence="11">Vomeronasal type-1 receptor</fullName>
    </recommendedName>
</protein>
<keyword evidence="8 11" id="KW-0472">Membrane</keyword>
<feature type="domain" description="G-protein coupled receptors family 1 profile" evidence="12">
    <location>
        <begin position="22"/>
        <end position="288"/>
    </location>
</feature>
<feature type="transmembrane region" description="Helical" evidence="11">
    <location>
        <begin position="83"/>
        <end position="110"/>
    </location>
</feature>
<dbReference type="GO" id="GO:0019236">
    <property type="term" value="P:response to pheromone"/>
    <property type="evidence" value="ECO:0007669"/>
    <property type="project" value="UniProtKB-KW"/>
</dbReference>
<evidence type="ECO:0000256" key="4">
    <source>
        <dbReference type="ARBA" id="ARBA00022507"/>
    </source>
</evidence>
<dbReference type="PROSITE" id="PS50262">
    <property type="entry name" value="G_PROTEIN_RECEP_F1_2"/>
    <property type="match status" value="1"/>
</dbReference>
<evidence type="ECO:0000256" key="11">
    <source>
        <dbReference type="RuleBase" id="RU364061"/>
    </source>
</evidence>
<reference evidence="13 14" key="1">
    <citation type="journal article" date="2021" name="Cell">
        <title>Tracing the genetic footprints of vertebrate landing in non-teleost ray-finned fishes.</title>
        <authorList>
            <person name="Bi X."/>
            <person name="Wang K."/>
            <person name="Yang L."/>
            <person name="Pan H."/>
            <person name="Jiang H."/>
            <person name="Wei Q."/>
            <person name="Fang M."/>
            <person name="Yu H."/>
            <person name="Zhu C."/>
            <person name="Cai Y."/>
            <person name="He Y."/>
            <person name="Gan X."/>
            <person name="Zeng H."/>
            <person name="Yu D."/>
            <person name="Zhu Y."/>
            <person name="Jiang H."/>
            <person name="Qiu Q."/>
            <person name="Yang H."/>
            <person name="Zhang Y.E."/>
            <person name="Wang W."/>
            <person name="Zhu M."/>
            <person name="He S."/>
            <person name="Zhang G."/>
        </authorList>
    </citation>
    <scope>NUCLEOTIDE SEQUENCE [LARGE SCALE GENOMIC DNA]</scope>
    <source>
        <strain evidence="13">Bchr_013</strain>
    </source>
</reference>
<feature type="non-terminal residue" evidence="13">
    <location>
        <position position="321"/>
    </location>
</feature>
<evidence type="ECO:0000256" key="8">
    <source>
        <dbReference type="ARBA" id="ARBA00023136"/>
    </source>
</evidence>
<dbReference type="Proteomes" id="UP000886611">
    <property type="component" value="Unassembled WGS sequence"/>
</dbReference>
<evidence type="ECO:0000256" key="3">
    <source>
        <dbReference type="ARBA" id="ARBA00022475"/>
    </source>
</evidence>
<keyword evidence="10 11" id="KW-0807">Transducer</keyword>
<keyword evidence="7 11" id="KW-0297">G-protein coupled receptor</keyword>
<evidence type="ECO:0000256" key="6">
    <source>
        <dbReference type="ARBA" id="ARBA00022989"/>
    </source>
</evidence>
<dbReference type="GO" id="GO:0005886">
    <property type="term" value="C:plasma membrane"/>
    <property type="evidence" value="ECO:0007669"/>
    <property type="project" value="UniProtKB-SubCell"/>
</dbReference>
<organism evidence="13 14">
    <name type="scientific">Polypterus senegalus</name>
    <name type="common">Senegal bichir</name>
    <dbReference type="NCBI Taxonomy" id="55291"/>
    <lineage>
        <taxon>Eukaryota</taxon>
        <taxon>Metazoa</taxon>
        <taxon>Chordata</taxon>
        <taxon>Craniata</taxon>
        <taxon>Vertebrata</taxon>
        <taxon>Euteleostomi</taxon>
        <taxon>Actinopterygii</taxon>
        <taxon>Polypteriformes</taxon>
        <taxon>Polypteridae</taxon>
        <taxon>Polypterus</taxon>
    </lineage>
</organism>
<comment type="similarity">
    <text evidence="2 11">Belongs to the G-protein coupled receptor 1 family.</text>
</comment>
<feature type="non-terminal residue" evidence="13">
    <location>
        <position position="1"/>
    </location>
</feature>
<comment type="subcellular location">
    <subcellularLocation>
        <location evidence="1 11">Cell membrane</location>
        <topology evidence="1 11">Multi-pass membrane protein</topology>
    </subcellularLocation>
</comment>
<comment type="caution">
    <text evidence="13">The sequence shown here is derived from an EMBL/GenBank/DDBJ whole genome shotgun (WGS) entry which is preliminary data.</text>
</comment>
<feature type="transmembrane region" description="Helical" evidence="11">
    <location>
        <begin position="12"/>
        <end position="31"/>
    </location>
</feature>
<keyword evidence="14" id="KW-1185">Reference proteome</keyword>
<evidence type="ECO:0000313" key="14">
    <source>
        <dbReference type="Proteomes" id="UP000886611"/>
    </source>
</evidence>
<dbReference type="PANTHER" id="PTHR24062">
    <property type="entry name" value="VOMERONASAL TYPE-1 RECEPTOR"/>
    <property type="match status" value="1"/>
</dbReference>
<proteinExistence type="inferred from homology"/>
<evidence type="ECO:0000256" key="10">
    <source>
        <dbReference type="ARBA" id="ARBA00023224"/>
    </source>
</evidence>
<evidence type="ECO:0000256" key="7">
    <source>
        <dbReference type="ARBA" id="ARBA00023040"/>
    </source>
</evidence>
<keyword evidence="3 11" id="KW-1003">Cell membrane</keyword>
<dbReference type="SUPFAM" id="SSF81321">
    <property type="entry name" value="Family A G protein-coupled receptor-like"/>
    <property type="match status" value="1"/>
</dbReference>
<sequence length="321" mass="35509">MDTRAVVKALGYLITTVVNIPSNLTVICAFMRTLLCEGKLMTADVILCNLALANLMVAFTRSIPQTMAAFGYKNLFDDIGCKLSIYCFRIFRGLSISLTSLLSTYQAVLISPATSKLAELKMKIPKYLPQIVFILFVVYAVNSADAINNIVSSVFNNTIPPYTYNMEYCFFITANFTAYLAVGMSKLLIDLVFIVVMSIMSVYILVVLHQHGKKVKSIRSSDSSKSKTSAETKASRAVVTLVILYDIFFGVDNVIWLYSQTIIRVAPLLIDIRIFFATLYASVCPIVVIITNPKVHGKLQLIKVEKAMPSQQSRGAVAEVS</sequence>
<keyword evidence="9 11" id="KW-0675">Receptor</keyword>
<evidence type="ECO:0000313" key="13">
    <source>
        <dbReference type="EMBL" id="KAG2468033.1"/>
    </source>
</evidence>
<gene>
    <name evidence="13" type="primary">Ora1_15</name>
    <name evidence="13" type="ORF">GTO96_0015610</name>
</gene>
<dbReference type="GO" id="GO:0016503">
    <property type="term" value="F:pheromone receptor activity"/>
    <property type="evidence" value="ECO:0007669"/>
    <property type="project" value="InterPro"/>
</dbReference>
<evidence type="ECO:0000256" key="5">
    <source>
        <dbReference type="ARBA" id="ARBA00022692"/>
    </source>
</evidence>
<accession>A0A8X7XG19</accession>
<evidence type="ECO:0000256" key="9">
    <source>
        <dbReference type="ARBA" id="ARBA00023170"/>
    </source>
</evidence>
<dbReference type="Pfam" id="PF03402">
    <property type="entry name" value="V1R"/>
    <property type="match status" value="1"/>
</dbReference>
<feature type="transmembrane region" description="Helical" evidence="11">
    <location>
        <begin position="237"/>
        <end position="258"/>
    </location>
</feature>
<feature type="transmembrane region" description="Helical" evidence="11">
    <location>
        <begin position="187"/>
        <end position="208"/>
    </location>
</feature>
<dbReference type="InterPro" id="IPR017452">
    <property type="entry name" value="GPCR_Rhodpsn_7TM"/>
</dbReference>
<keyword evidence="6 11" id="KW-1133">Transmembrane helix</keyword>
<dbReference type="EMBL" id="JAATIS010000485">
    <property type="protein sequence ID" value="KAG2468033.1"/>
    <property type="molecule type" value="Genomic_DNA"/>
</dbReference>
<evidence type="ECO:0000256" key="2">
    <source>
        <dbReference type="ARBA" id="ARBA00010663"/>
    </source>
</evidence>
<feature type="transmembrane region" description="Helical" evidence="11">
    <location>
        <begin position="270"/>
        <end position="290"/>
    </location>
</feature>
<dbReference type="AlphaFoldDB" id="A0A8X7XG19"/>